<reference evidence="1" key="2">
    <citation type="journal article" date="2015" name="Data Brief">
        <title>Shoot transcriptome of the giant reed, Arundo donax.</title>
        <authorList>
            <person name="Barrero R.A."/>
            <person name="Guerrero F.D."/>
            <person name="Moolhuijzen P."/>
            <person name="Goolsby J.A."/>
            <person name="Tidwell J."/>
            <person name="Bellgard S.E."/>
            <person name="Bellgard M.I."/>
        </authorList>
    </citation>
    <scope>NUCLEOTIDE SEQUENCE</scope>
    <source>
        <tissue evidence="1">Shoot tissue taken approximately 20 cm above the soil surface</tissue>
    </source>
</reference>
<dbReference type="EMBL" id="GBRH01198462">
    <property type="protein sequence ID" value="JAD99433.1"/>
    <property type="molecule type" value="Transcribed_RNA"/>
</dbReference>
<reference evidence="1" key="1">
    <citation type="submission" date="2014-09" db="EMBL/GenBank/DDBJ databases">
        <authorList>
            <person name="Magalhaes I.L.F."/>
            <person name="Oliveira U."/>
            <person name="Santos F.R."/>
            <person name="Vidigal T.H.D.A."/>
            <person name="Brescovit A.D."/>
            <person name="Santos A.J."/>
        </authorList>
    </citation>
    <scope>NUCLEOTIDE SEQUENCE</scope>
    <source>
        <tissue evidence="1">Shoot tissue taken approximately 20 cm above the soil surface</tissue>
    </source>
</reference>
<organism evidence="1">
    <name type="scientific">Arundo donax</name>
    <name type="common">Giant reed</name>
    <name type="synonym">Donax arundinaceus</name>
    <dbReference type="NCBI Taxonomy" id="35708"/>
    <lineage>
        <taxon>Eukaryota</taxon>
        <taxon>Viridiplantae</taxon>
        <taxon>Streptophyta</taxon>
        <taxon>Embryophyta</taxon>
        <taxon>Tracheophyta</taxon>
        <taxon>Spermatophyta</taxon>
        <taxon>Magnoliopsida</taxon>
        <taxon>Liliopsida</taxon>
        <taxon>Poales</taxon>
        <taxon>Poaceae</taxon>
        <taxon>PACMAD clade</taxon>
        <taxon>Arundinoideae</taxon>
        <taxon>Arundineae</taxon>
        <taxon>Arundo</taxon>
    </lineage>
</organism>
<evidence type="ECO:0000313" key="1">
    <source>
        <dbReference type="EMBL" id="JAD99433.1"/>
    </source>
</evidence>
<name>A0A0A9EK90_ARUDO</name>
<sequence>MLITNIDIFSPSFP</sequence>
<accession>A0A0A9EK90</accession>
<proteinExistence type="predicted"/>
<protein>
    <submittedName>
        <fullName evidence="1">Uncharacterized protein</fullName>
    </submittedName>
</protein>